<accession>A0A1E7XDW3</accession>
<dbReference type="AlphaFoldDB" id="A0A1E7XDW3"/>
<name>A0A1E7XDW3_9LACO</name>
<comment type="caution">
    <text evidence="2">The sequence shown here is derived from an EMBL/GenBank/DDBJ whole genome shotgun (WGS) entry which is preliminary data.</text>
</comment>
<sequence length="99" mass="11328">MKKRKIPMRKDIVTGDMAPKKELVRIVRDSDGHVSIDETGKKSGRGAYISINVEIAKKAKAEHTFEKVFSTTLDDNFYDELIAYVDHKQARKELFEDGQ</sequence>
<dbReference type="Proteomes" id="UP000177010">
    <property type="component" value="Unassembled WGS sequence"/>
</dbReference>
<dbReference type="NCBIfam" id="NF047356">
    <property type="entry name" value="RNA_bind_RnpM"/>
    <property type="match status" value="1"/>
</dbReference>
<feature type="domain" description="YlxR" evidence="1">
    <location>
        <begin position="9"/>
        <end position="82"/>
    </location>
</feature>
<dbReference type="PANTHER" id="PTHR34215:SF1">
    <property type="entry name" value="YLXR DOMAIN-CONTAINING PROTEIN"/>
    <property type="match status" value="1"/>
</dbReference>
<evidence type="ECO:0000313" key="3">
    <source>
        <dbReference type="Proteomes" id="UP000177010"/>
    </source>
</evidence>
<dbReference type="RefSeq" id="WP_057823636.1">
    <property type="nucleotide sequence ID" value="NZ_JAZHVW010000014.1"/>
</dbReference>
<dbReference type="InterPro" id="IPR037465">
    <property type="entry name" value="YlxR"/>
</dbReference>
<dbReference type="PANTHER" id="PTHR34215">
    <property type="entry name" value="BLL0784 PROTEIN"/>
    <property type="match status" value="1"/>
</dbReference>
<evidence type="ECO:0000259" key="1">
    <source>
        <dbReference type="Pfam" id="PF04296"/>
    </source>
</evidence>
<organism evidence="2 3">
    <name type="scientific">Lentilactobacillus sunkii</name>
    <dbReference type="NCBI Taxonomy" id="481719"/>
    <lineage>
        <taxon>Bacteria</taxon>
        <taxon>Bacillati</taxon>
        <taxon>Bacillota</taxon>
        <taxon>Bacilli</taxon>
        <taxon>Lactobacillales</taxon>
        <taxon>Lactobacillaceae</taxon>
        <taxon>Lentilactobacillus</taxon>
    </lineage>
</organism>
<protein>
    <recommendedName>
        <fullName evidence="1">YlxR domain-containing protein</fullName>
    </recommendedName>
</protein>
<dbReference type="EMBL" id="MIQE01000011">
    <property type="protein sequence ID" value="OFA11208.1"/>
    <property type="molecule type" value="Genomic_DNA"/>
</dbReference>
<evidence type="ECO:0000313" key="2">
    <source>
        <dbReference type="EMBL" id="OFA11208.1"/>
    </source>
</evidence>
<gene>
    <name evidence="2" type="ORF">LASUN_12800</name>
</gene>
<dbReference type="InterPro" id="IPR007393">
    <property type="entry name" value="YlxR_dom"/>
</dbReference>
<dbReference type="STRING" id="481719.LASUN_12800"/>
<proteinExistence type="predicted"/>
<dbReference type="SUPFAM" id="SSF64376">
    <property type="entry name" value="YlxR-like"/>
    <property type="match status" value="1"/>
</dbReference>
<dbReference type="Gene3D" id="3.30.1230.10">
    <property type="entry name" value="YlxR-like"/>
    <property type="match status" value="1"/>
</dbReference>
<reference evidence="2 3" key="1">
    <citation type="submission" date="2016-09" db="EMBL/GenBank/DDBJ databases">
        <title>Genome Sequence of Lactobacillus sunkii Strain CG01.</title>
        <authorList>
            <person name="Poehlein A."/>
            <person name="Gabris C."/>
            <person name="Bengelsdorf F.R."/>
            <person name="Duerre P."/>
            <person name="Daniel R."/>
        </authorList>
    </citation>
    <scope>NUCLEOTIDE SEQUENCE [LARGE SCALE GENOMIC DNA]</scope>
    <source>
        <strain evidence="2 3">CG_D</strain>
    </source>
</reference>
<dbReference type="CDD" id="cd00279">
    <property type="entry name" value="YlxR"/>
    <property type="match status" value="1"/>
</dbReference>
<dbReference type="InterPro" id="IPR035931">
    <property type="entry name" value="YlxR-like_sf"/>
</dbReference>
<dbReference type="Pfam" id="PF04296">
    <property type="entry name" value="YlxR"/>
    <property type="match status" value="1"/>
</dbReference>